<keyword evidence="13" id="KW-1185">Reference proteome</keyword>
<evidence type="ECO:0000256" key="10">
    <source>
        <dbReference type="SAM" id="Phobius"/>
    </source>
</evidence>
<keyword evidence="5 10" id="KW-1133">Transmembrane helix</keyword>
<dbReference type="PROSITE" id="PS51371">
    <property type="entry name" value="CBS"/>
    <property type="match status" value="1"/>
</dbReference>
<dbReference type="EMBL" id="ACPB03010865">
    <property type="status" value="NOT_ANNOTATED_CDS"/>
    <property type="molecule type" value="Genomic_DNA"/>
</dbReference>
<dbReference type="PANTHER" id="PTHR11689:SF136">
    <property type="entry name" value="H(+)_CL(-) EXCHANGE TRANSPORTER 7"/>
    <property type="match status" value="1"/>
</dbReference>
<dbReference type="GO" id="GO:0005765">
    <property type="term" value="C:lysosomal membrane"/>
    <property type="evidence" value="ECO:0007669"/>
    <property type="project" value="TreeGrafter"/>
</dbReference>
<dbReference type="Pfam" id="PF00571">
    <property type="entry name" value="CBS"/>
    <property type="match status" value="1"/>
</dbReference>
<evidence type="ECO:0000256" key="8">
    <source>
        <dbReference type="ARBA" id="ARBA00023136"/>
    </source>
</evidence>
<dbReference type="SUPFAM" id="SSF81340">
    <property type="entry name" value="Clc chloride channel"/>
    <property type="match status" value="1"/>
</dbReference>
<dbReference type="InParanoid" id="T1H7S1"/>
<evidence type="ECO:0000256" key="1">
    <source>
        <dbReference type="ARBA" id="ARBA00004141"/>
    </source>
</evidence>
<feature type="transmembrane region" description="Helical" evidence="10">
    <location>
        <begin position="73"/>
        <end position="97"/>
    </location>
</feature>
<accession>T1H7S1</accession>
<keyword evidence="7" id="KW-0129">CBS domain</keyword>
<feature type="domain" description="CBS" evidence="11">
    <location>
        <begin position="157"/>
        <end position="225"/>
    </location>
</feature>
<evidence type="ECO:0000256" key="2">
    <source>
        <dbReference type="ARBA" id="ARBA00022448"/>
    </source>
</evidence>
<evidence type="ECO:0000256" key="6">
    <source>
        <dbReference type="ARBA" id="ARBA00023065"/>
    </source>
</evidence>
<keyword evidence="3 10" id="KW-0812">Transmembrane</keyword>
<dbReference type="EMBL" id="ACPB03010867">
    <property type="status" value="NOT_ANNOTATED_CDS"/>
    <property type="molecule type" value="Genomic_DNA"/>
</dbReference>
<dbReference type="InterPro" id="IPR046342">
    <property type="entry name" value="CBS_dom_sf"/>
</dbReference>
<dbReference type="GO" id="GO:0015108">
    <property type="term" value="F:chloride transmembrane transporter activity"/>
    <property type="evidence" value="ECO:0007669"/>
    <property type="project" value="InterPro"/>
</dbReference>
<evidence type="ECO:0000256" key="5">
    <source>
        <dbReference type="ARBA" id="ARBA00022989"/>
    </source>
</evidence>
<keyword evidence="8 10" id="KW-0472">Membrane</keyword>
<dbReference type="Proteomes" id="UP000015103">
    <property type="component" value="Unassembled WGS sequence"/>
</dbReference>
<dbReference type="PRINTS" id="PR00762">
    <property type="entry name" value="CLCHANNEL"/>
</dbReference>
<keyword evidence="6" id="KW-0406">Ion transport</keyword>
<dbReference type="Gene3D" id="3.10.580.10">
    <property type="entry name" value="CBS-domain"/>
    <property type="match status" value="1"/>
</dbReference>
<dbReference type="InterPro" id="IPR051280">
    <property type="entry name" value="Cl-channel/antiporter"/>
</dbReference>
<evidence type="ECO:0000256" key="4">
    <source>
        <dbReference type="ARBA" id="ARBA00022737"/>
    </source>
</evidence>
<dbReference type="SMART" id="SM00116">
    <property type="entry name" value="CBS"/>
    <property type="match status" value="1"/>
</dbReference>
<evidence type="ECO:0000256" key="3">
    <source>
        <dbReference type="ARBA" id="ARBA00022692"/>
    </source>
</evidence>
<dbReference type="eggNOG" id="KOG0474">
    <property type="taxonomic scope" value="Eukaryota"/>
</dbReference>
<dbReference type="SUPFAM" id="SSF54631">
    <property type="entry name" value="CBS-domain pair"/>
    <property type="match status" value="1"/>
</dbReference>
<sequence>MTRTQCKIDMCPRLALNKVSQIRPYFRKEYNEYSDFKKRALYSDFPILIDHEQMYCSKGEFPSMKKWCHAQKYAFLAAGAQLGGTTRICFSLGIIMLESSANMVFGLPIFVVIITSKLVADMFSHPIYHAECLMKGMPLLEKRPPPYCSWILVKEVMNQQVVALTKDTTVGQILKVLKTTKHNGFPIVDQNFISYEDGIRSSGRLLGIILRSTLVTVLRHKLYKLTTLESLKILRNQFSSAIAVDKELKITGLDEGEEVVLDRFMHTSPMFIQMVVGVITRKDMAVHKCDMTCCTVESKVVPFVEHL</sequence>
<keyword evidence="2" id="KW-0813">Transport</keyword>
<dbReference type="Gene3D" id="1.10.3080.10">
    <property type="entry name" value="Clc chloride channel"/>
    <property type="match status" value="1"/>
</dbReference>
<keyword evidence="4" id="KW-0677">Repeat</keyword>
<reference evidence="12" key="1">
    <citation type="submission" date="2015-05" db="UniProtKB">
        <authorList>
            <consortium name="EnsemblMetazoa"/>
        </authorList>
    </citation>
    <scope>IDENTIFICATION</scope>
</reference>
<dbReference type="PANTHER" id="PTHR11689">
    <property type="entry name" value="CHLORIDE CHANNEL PROTEIN CLC FAMILY MEMBER"/>
    <property type="match status" value="1"/>
</dbReference>
<dbReference type="AlphaFoldDB" id="T1H7S1"/>
<protein>
    <submittedName>
        <fullName evidence="12">Chloride channel protein</fullName>
    </submittedName>
</protein>
<dbReference type="STRING" id="13249.T1H7S1"/>
<comment type="subcellular location">
    <subcellularLocation>
        <location evidence="1">Membrane</location>
        <topology evidence="1">Multi-pass membrane protein</topology>
    </subcellularLocation>
</comment>
<dbReference type="EMBL" id="ACPB03010866">
    <property type="status" value="NOT_ANNOTATED_CDS"/>
    <property type="molecule type" value="Genomic_DNA"/>
</dbReference>
<keyword evidence="9" id="KW-0868">Chloride</keyword>
<name>T1H7S1_RHOPR</name>
<proteinExistence type="predicted"/>
<evidence type="ECO:0000313" key="12">
    <source>
        <dbReference type="EnsemblMetazoa" id="RPRC000051-PA"/>
    </source>
</evidence>
<dbReference type="HOGENOM" id="CLU_907082_0_0_1"/>
<dbReference type="VEuPathDB" id="VectorBase:RPRC000051"/>
<dbReference type="InterPro" id="IPR000644">
    <property type="entry name" value="CBS_dom"/>
</dbReference>
<feature type="transmembrane region" description="Helical" evidence="10">
    <location>
        <begin position="103"/>
        <end position="120"/>
    </location>
</feature>
<dbReference type="EnsemblMetazoa" id="RPRC000051-RA">
    <property type="protein sequence ID" value="RPRC000051-PA"/>
    <property type="gene ID" value="RPRC000051"/>
</dbReference>
<evidence type="ECO:0000313" key="13">
    <source>
        <dbReference type="Proteomes" id="UP000015103"/>
    </source>
</evidence>
<organism evidence="12 13">
    <name type="scientific">Rhodnius prolixus</name>
    <name type="common">Triatomid bug</name>
    <dbReference type="NCBI Taxonomy" id="13249"/>
    <lineage>
        <taxon>Eukaryota</taxon>
        <taxon>Metazoa</taxon>
        <taxon>Ecdysozoa</taxon>
        <taxon>Arthropoda</taxon>
        <taxon>Hexapoda</taxon>
        <taxon>Insecta</taxon>
        <taxon>Pterygota</taxon>
        <taxon>Neoptera</taxon>
        <taxon>Paraneoptera</taxon>
        <taxon>Hemiptera</taxon>
        <taxon>Heteroptera</taxon>
        <taxon>Panheteroptera</taxon>
        <taxon>Cimicomorpha</taxon>
        <taxon>Reduviidae</taxon>
        <taxon>Triatominae</taxon>
        <taxon>Rhodnius</taxon>
    </lineage>
</organism>
<evidence type="ECO:0000259" key="11">
    <source>
        <dbReference type="PROSITE" id="PS51371"/>
    </source>
</evidence>
<evidence type="ECO:0000256" key="7">
    <source>
        <dbReference type="ARBA" id="ARBA00023122"/>
    </source>
</evidence>
<dbReference type="EMBL" id="ACPB03010864">
    <property type="status" value="NOT_ANNOTATED_CDS"/>
    <property type="molecule type" value="Genomic_DNA"/>
</dbReference>
<dbReference type="InterPro" id="IPR014743">
    <property type="entry name" value="Cl-channel_core"/>
</dbReference>
<evidence type="ECO:0000256" key="9">
    <source>
        <dbReference type="ARBA" id="ARBA00023214"/>
    </source>
</evidence>
<dbReference type="InterPro" id="IPR001807">
    <property type="entry name" value="ClC"/>
</dbReference>